<dbReference type="AlphaFoldDB" id="A0A0C4Y9X1"/>
<sequence>MSGGIGDDEVKAIRSMAGRFNVRLGFYNAKGGEALSDVVVSVVDSNGKRRLRVVSSGPLLYMRLPAGAYTLRAEYQGDSQTRRFTAGHAPVSYLFRLRVNEMEDDWIYCDSKCPRRGR</sequence>
<name>A0A0C4Y9X1_9BURK</name>
<proteinExistence type="predicted"/>
<dbReference type="Proteomes" id="UP000031843">
    <property type="component" value="Chromosome main"/>
</dbReference>
<dbReference type="EMBL" id="CP010536">
    <property type="protein sequence ID" value="AJG19745.1"/>
    <property type="molecule type" value="Genomic_DNA"/>
</dbReference>
<reference evidence="1 2" key="1">
    <citation type="journal article" date="2015" name="Genome Announc.">
        <title>Complete Genome Sequence of Cupriavidus basilensis 4G11, Isolated from the Oak Ridge Field Research Center Site.</title>
        <authorList>
            <person name="Ray J."/>
            <person name="Waters R.J."/>
            <person name="Skerker J.M."/>
            <person name="Kuehl J.V."/>
            <person name="Price M.N."/>
            <person name="Huang J."/>
            <person name="Chakraborty R."/>
            <person name="Arkin A.P."/>
            <person name="Deutschbauer A."/>
        </authorList>
    </citation>
    <scope>NUCLEOTIDE SEQUENCE [LARGE SCALE GENOMIC DNA]</scope>
    <source>
        <strain evidence="1">4G11</strain>
    </source>
</reference>
<evidence type="ECO:0008006" key="3">
    <source>
        <dbReference type="Google" id="ProtNLM"/>
    </source>
</evidence>
<evidence type="ECO:0000313" key="2">
    <source>
        <dbReference type="Proteomes" id="UP000031843"/>
    </source>
</evidence>
<accession>A0A0C4Y9X1</accession>
<dbReference type="KEGG" id="cbw:RR42_m2353"/>
<dbReference type="STRING" id="68895.RR42_m2353"/>
<gene>
    <name evidence="1" type="ORF">RR42_m2353</name>
</gene>
<evidence type="ECO:0000313" key="1">
    <source>
        <dbReference type="EMBL" id="AJG19745.1"/>
    </source>
</evidence>
<organism evidence="1 2">
    <name type="scientific">Cupriavidus basilensis</name>
    <dbReference type="NCBI Taxonomy" id="68895"/>
    <lineage>
        <taxon>Bacteria</taxon>
        <taxon>Pseudomonadati</taxon>
        <taxon>Pseudomonadota</taxon>
        <taxon>Betaproteobacteria</taxon>
        <taxon>Burkholderiales</taxon>
        <taxon>Burkholderiaceae</taxon>
        <taxon>Cupriavidus</taxon>
    </lineage>
</organism>
<keyword evidence="2" id="KW-1185">Reference proteome</keyword>
<protein>
    <recommendedName>
        <fullName evidence="3">Carboxypeptidase regulatory-like domain-containing protein</fullName>
    </recommendedName>
</protein>